<keyword evidence="2" id="KW-1133">Transmembrane helix</keyword>
<keyword evidence="2" id="KW-0812">Transmembrane</keyword>
<dbReference type="EMBL" id="JBHLZP010000824">
    <property type="protein sequence ID" value="MFB9839827.1"/>
    <property type="molecule type" value="Genomic_DNA"/>
</dbReference>
<keyword evidence="2" id="KW-0472">Membrane</keyword>
<proteinExistence type="predicted"/>
<keyword evidence="4" id="KW-1185">Reference proteome</keyword>
<evidence type="ECO:0000313" key="4">
    <source>
        <dbReference type="Proteomes" id="UP001589627"/>
    </source>
</evidence>
<accession>A0ABV5YZP4</accession>
<comment type="caution">
    <text evidence="3">The sequence shown here is derived from an EMBL/GenBank/DDBJ whole genome shotgun (WGS) entry which is preliminary data.</text>
</comment>
<reference evidence="3 4" key="1">
    <citation type="submission" date="2024-09" db="EMBL/GenBank/DDBJ databases">
        <authorList>
            <person name="Sun Q."/>
            <person name="Mori K."/>
        </authorList>
    </citation>
    <scope>NUCLEOTIDE SEQUENCE [LARGE SCALE GENOMIC DNA]</scope>
    <source>
        <strain evidence="3 4">TBRC 0563</strain>
    </source>
</reference>
<gene>
    <name evidence="3" type="ORF">ACFFNX_47545</name>
</gene>
<organism evidence="3 4">
    <name type="scientific">Actinoallomurus acaciae</name>
    <dbReference type="NCBI Taxonomy" id="502577"/>
    <lineage>
        <taxon>Bacteria</taxon>
        <taxon>Bacillati</taxon>
        <taxon>Actinomycetota</taxon>
        <taxon>Actinomycetes</taxon>
        <taxon>Streptosporangiales</taxon>
        <taxon>Thermomonosporaceae</taxon>
        <taxon>Actinoallomurus</taxon>
    </lineage>
</organism>
<name>A0ABV5YZP4_9ACTN</name>
<feature type="region of interest" description="Disordered" evidence="1">
    <location>
        <begin position="86"/>
        <end position="109"/>
    </location>
</feature>
<evidence type="ECO:0000256" key="2">
    <source>
        <dbReference type="SAM" id="Phobius"/>
    </source>
</evidence>
<dbReference type="Proteomes" id="UP001589627">
    <property type="component" value="Unassembled WGS sequence"/>
</dbReference>
<evidence type="ECO:0000313" key="3">
    <source>
        <dbReference type="EMBL" id="MFB9839827.1"/>
    </source>
</evidence>
<sequence length="109" mass="11287">MALTGRTGLLALLGAVVMVSVPSWWTLLAANALIVALVAADLALAGNVRALGLHRSGDTNVRLGEEASVSLIVENPGTRRLRAEVRDAWPPSAGATPRSVTLSVPPGER</sequence>
<feature type="transmembrane region" description="Helical" evidence="2">
    <location>
        <begin position="28"/>
        <end position="46"/>
    </location>
</feature>
<feature type="non-terminal residue" evidence="3">
    <location>
        <position position="109"/>
    </location>
</feature>
<protein>
    <submittedName>
        <fullName evidence="3">DUF58 domain-containing protein</fullName>
    </submittedName>
</protein>
<evidence type="ECO:0000256" key="1">
    <source>
        <dbReference type="SAM" id="MobiDB-lite"/>
    </source>
</evidence>